<dbReference type="GO" id="GO:0016746">
    <property type="term" value="F:acyltransferase activity"/>
    <property type="evidence" value="ECO:0007669"/>
    <property type="project" value="UniProtKB-KW"/>
</dbReference>
<evidence type="ECO:0000256" key="5">
    <source>
        <dbReference type="ARBA" id="ARBA00022679"/>
    </source>
</evidence>
<keyword evidence="12" id="KW-0012">Acyltransferase</keyword>
<feature type="transmembrane region" description="Helical" evidence="13">
    <location>
        <begin position="60"/>
        <end position="79"/>
    </location>
</feature>
<dbReference type="PANTHER" id="PTHR31201:SF1">
    <property type="entry name" value="GLYCEROPHOSPHOCHOLINE ACYLTRANSFERASE 1"/>
    <property type="match status" value="1"/>
</dbReference>
<evidence type="ECO:0000256" key="1">
    <source>
        <dbReference type="ARBA" id="ARBA00004141"/>
    </source>
</evidence>
<gene>
    <name evidence="14" type="ORF">FSP39_005766</name>
</gene>
<proteinExistence type="inferred from homology"/>
<dbReference type="AlphaFoldDB" id="A0AA88XZD2"/>
<sequence length="254" mass="29472">KKNGRWLEKITHVVAVVTIVFLTHAVVYAQWLIPFYYAISTPVLIAIRIIMYWIPDVGEYFAVVFGIANGPVLWAMVVYRNSAVFHSLDKMTSTYIHVLPSLLSFGIRWQTEDVSKYWFKDFVPTMPEMSVIWLGVLPFACFFFHSLLYMLVMHCLAVPGDEYITSFSYLGKKETTCLFKMFNVFGKRWRPAMFYVFNYIFCILSLTGVFLAYYFYIAHCVLIALLSVIVIFYGGQYYVDVFSVRGFNDVDDGN</sequence>
<feature type="transmembrane region" description="Helical" evidence="13">
    <location>
        <begin position="6"/>
        <end position="28"/>
    </location>
</feature>
<keyword evidence="8" id="KW-0443">Lipid metabolism</keyword>
<evidence type="ECO:0000256" key="10">
    <source>
        <dbReference type="ARBA" id="ARBA00023209"/>
    </source>
</evidence>
<keyword evidence="4" id="KW-0444">Lipid biosynthesis</keyword>
<feature type="non-terminal residue" evidence="14">
    <location>
        <position position="1"/>
    </location>
</feature>
<keyword evidence="5" id="KW-0808">Transferase</keyword>
<reference evidence="14" key="1">
    <citation type="submission" date="2019-08" db="EMBL/GenBank/DDBJ databases">
        <title>The improved chromosome-level genome for the pearl oyster Pinctada fucata martensii using PacBio sequencing and Hi-C.</title>
        <authorList>
            <person name="Zheng Z."/>
        </authorList>
    </citation>
    <scope>NUCLEOTIDE SEQUENCE</scope>
    <source>
        <strain evidence="14">ZZ-2019</strain>
        <tissue evidence="14">Adductor muscle</tissue>
    </source>
</reference>
<keyword evidence="6 13" id="KW-0812">Transmembrane</keyword>
<dbReference type="Proteomes" id="UP001186944">
    <property type="component" value="Unassembled WGS sequence"/>
</dbReference>
<dbReference type="GO" id="GO:0006656">
    <property type="term" value="P:phosphatidylcholine biosynthetic process"/>
    <property type="evidence" value="ECO:0007669"/>
    <property type="project" value="TreeGrafter"/>
</dbReference>
<comment type="caution">
    <text evidence="14">The sequence shown here is derived from an EMBL/GenBank/DDBJ whole genome shotgun (WGS) entry which is preliminary data.</text>
</comment>
<dbReference type="InterPro" id="IPR021261">
    <property type="entry name" value="GPCAT"/>
</dbReference>
<evidence type="ECO:0000313" key="15">
    <source>
        <dbReference type="Proteomes" id="UP001186944"/>
    </source>
</evidence>
<keyword evidence="11" id="KW-1208">Phospholipid metabolism</keyword>
<comment type="subcellular location">
    <subcellularLocation>
        <location evidence="1">Membrane</location>
        <topology evidence="1">Multi-pass membrane protein</topology>
    </subcellularLocation>
</comment>
<evidence type="ECO:0000256" key="7">
    <source>
        <dbReference type="ARBA" id="ARBA00022989"/>
    </source>
</evidence>
<evidence type="ECO:0000256" key="3">
    <source>
        <dbReference type="ARBA" id="ARBA00019082"/>
    </source>
</evidence>
<accession>A0AA88XZD2</accession>
<feature type="transmembrane region" description="Helical" evidence="13">
    <location>
        <begin position="192"/>
        <end position="215"/>
    </location>
</feature>
<evidence type="ECO:0000256" key="8">
    <source>
        <dbReference type="ARBA" id="ARBA00023098"/>
    </source>
</evidence>
<name>A0AA88XZD2_PINIB</name>
<dbReference type="PANTHER" id="PTHR31201">
    <property type="entry name" value="OS01G0585100 PROTEIN"/>
    <property type="match status" value="1"/>
</dbReference>
<keyword evidence="15" id="KW-1185">Reference proteome</keyword>
<evidence type="ECO:0000256" key="4">
    <source>
        <dbReference type="ARBA" id="ARBA00022516"/>
    </source>
</evidence>
<keyword evidence="7 13" id="KW-1133">Transmembrane helix</keyword>
<organism evidence="14 15">
    <name type="scientific">Pinctada imbricata</name>
    <name type="common">Atlantic pearl-oyster</name>
    <name type="synonym">Pinctada martensii</name>
    <dbReference type="NCBI Taxonomy" id="66713"/>
    <lineage>
        <taxon>Eukaryota</taxon>
        <taxon>Metazoa</taxon>
        <taxon>Spiralia</taxon>
        <taxon>Lophotrochozoa</taxon>
        <taxon>Mollusca</taxon>
        <taxon>Bivalvia</taxon>
        <taxon>Autobranchia</taxon>
        <taxon>Pteriomorphia</taxon>
        <taxon>Pterioida</taxon>
        <taxon>Pterioidea</taxon>
        <taxon>Pteriidae</taxon>
        <taxon>Pinctada</taxon>
    </lineage>
</organism>
<feature type="transmembrane region" description="Helical" evidence="13">
    <location>
        <begin position="221"/>
        <end position="239"/>
    </location>
</feature>
<comment type="similarity">
    <text evidence="2">Belongs to the GPC1 family.</text>
</comment>
<evidence type="ECO:0000256" key="13">
    <source>
        <dbReference type="SAM" id="Phobius"/>
    </source>
</evidence>
<dbReference type="GO" id="GO:0016020">
    <property type="term" value="C:membrane"/>
    <property type="evidence" value="ECO:0007669"/>
    <property type="project" value="UniProtKB-SubCell"/>
</dbReference>
<evidence type="ECO:0000256" key="2">
    <source>
        <dbReference type="ARBA" id="ARBA00006675"/>
    </source>
</evidence>
<dbReference type="Pfam" id="PF10998">
    <property type="entry name" value="DUF2838"/>
    <property type="match status" value="1"/>
</dbReference>
<evidence type="ECO:0000256" key="6">
    <source>
        <dbReference type="ARBA" id="ARBA00022692"/>
    </source>
</evidence>
<keyword evidence="10" id="KW-0594">Phospholipid biosynthesis</keyword>
<feature type="transmembrane region" description="Helical" evidence="13">
    <location>
        <begin position="131"/>
        <end position="152"/>
    </location>
</feature>
<feature type="transmembrane region" description="Helical" evidence="13">
    <location>
        <begin position="35"/>
        <end position="54"/>
    </location>
</feature>
<protein>
    <recommendedName>
        <fullName evidence="3">Glycerophosphocholine acyltransferase 1</fullName>
    </recommendedName>
</protein>
<evidence type="ECO:0000256" key="12">
    <source>
        <dbReference type="ARBA" id="ARBA00023315"/>
    </source>
</evidence>
<evidence type="ECO:0000256" key="11">
    <source>
        <dbReference type="ARBA" id="ARBA00023264"/>
    </source>
</evidence>
<evidence type="ECO:0000256" key="9">
    <source>
        <dbReference type="ARBA" id="ARBA00023136"/>
    </source>
</evidence>
<keyword evidence="9 13" id="KW-0472">Membrane</keyword>
<evidence type="ECO:0000313" key="14">
    <source>
        <dbReference type="EMBL" id="KAK3094753.1"/>
    </source>
</evidence>
<dbReference type="EMBL" id="VSWD01000008">
    <property type="protein sequence ID" value="KAK3094753.1"/>
    <property type="molecule type" value="Genomic_DNA"/>
</dbReference>